<evidence type="ECO:0000313" key="7">
    <source>
        <dbReference type="Proteomes" id="UP001247307"/>
    </source>
</evidence>
<gene>
    <name evidence="6" type="ORF">J2S35_000957</name>
</gene>
<evidence type="ECO:0000256" key="2">
    <source>
        <dbReference type="ARBA" id="ARBA00022801"/>
    </source>
</evidence>
<protein>
    <submittedName>
        <fullName evidence="6">3',5'-cyclic AMP phosphodiesterase CpdA</fullName>
    </submittedName>
</protein>
<comment type="caution">
    <text evidence="6">The sequence shown here is derived from an EMBL/GenBank/DDBJ whole genome shotgun (WGS) entry which is preliminary data.</text>
</comment>
<dbReference type="InterPro" id="IPR029052">
    <property type="entry name" value="Metallo-depent_PP-like"/>
</dbReference>
<dbReference type="Gene3D" id="3.60.21.10">
    <property type="match status" value="1"/>
</dbReference>
<dbReference type="PANTHER" id="PTHR42988">
    <property type="entry name" value="PHOSPHOHYDROLASE"/>
    <property type="match status" value="1"/>
</dbReference>
<evidence type="ECO:0000313" key="6">
    <source>
        <dbReference type="EMBL" id="MDR6892017.1"/>
    </source>
</evidence>
<dbReference type="GO" id="GO:0004112">
    <property type="term" value="F:cyclic-nucleotide phosphodiesterase activity"/>
    <property type="evidence" value="ECO:0007669"/>
    <property type="project" value="InterPro"/>
</dbReference>
<name>A0AAE3YGU0_9MICC</name>
<dbReference type="AlphaFoldDB" id="A0AAE3YGU0"/>
<dbReference type="InterPro" id="IPR050884">
    <property type="entry name" value="CNP_phosphodiesterase-III"/>
</dbReference>
<dbReference type="RefSeq" id="WP_309850443.1">
    <property type="nucleotide sequence ID" value="NZ_BAAAIU010000001.1"/>
</dbReference>
<evidence type="ECO:0000256" key="4">
    <source>
        <dbReference type="ARBA" id="ARBA00025742"/>
    </source>
</evidence>
<organism evidence="6 7">
    <name type="scientific">Falsarthrobacter nasiphocae</name>
    <dbReference type="NCBI Taxonomy" id="189863"/>
    <lineage>
        <taxon>Bacteria</taxon>
        <taxon>Bacillati</taxon>
        <taxon>Actinomycetota</taxon>
        <taxon>Actinomycetes</taxon>
        <taxon>Micrococcales</taxon>
        <taxon>Micrococcaceae</taxon>
        <taxon>Falsarthrobacter</taxon>
    </lineage>
</organism>
<dbReference type="CDD" id="cd07402">
    <property type="entry name" value="MPP_GpdQ"/>
    <property type="match status" value="1"/>
</dbReference>
<dbReference type="InterPro" id="IPR026575">
    <property type="entry name" value="GpdQ/CpdA-like"/>
</dbReference>
<proteinExistence type="inferred from homology"/>
<sequence>MSDTHFTGSGPLYGGVDADEAFERMLDSILESGQRASAMIFTGDLADLGEPAAYQRLRRMVEPVAEKIGARLIWAMGNHDTRSAMREYLRGEEPSEDPVDEVYDVDGLRVVVLDTTVPGHHHGQLDPSQLDWLRGVLSEPAPRGTIIAMHHPPIPVIQPLAQLVELRGQREFADAVRGTDVRSILAGHLHYSSAATCAGIPVSVASSTCYTQDLLAEVDADGVRATRGRDAAQTFNLVHVYDETIVHTVVPAAGGLEVGEPVDSATVVSRLAAAGLVQRD</sequence>
<evidence type="ECO:0000256" key="1">
    <source>
        <dbReference type="ARBA" id="ARBA00022723"/>
    </source>
</evidence>
<dbReference type="SUPFAM" id="SSF56300">
    <property type="entry name" value="Metallo-dependent phosphatases"/>
    <property type="match status" value="1"/>
</dbReference>
<dbReference type="Proteomes" id="UP001247307">
    <property type="component" value="Unassembled WGS sequence"/>
</dbReference>
<feature type="domain" description="Calcineurin-like phosphoesterase" evidence="5">
    <location>
        <begin position="1"/>
        <end position="191"/>
    </location>
</feature>
<dbReference type="Pfam" id="PF00149">
    <property type="entry name" value="Metallophos"/>
    <property type="match status" value="1"/>
</dbReference>
<keyword evidence="3" id="KW-0408">Iron</keyword>
<keyword evidence="1" id="KW-0479">Metal-binding</keyword>
<dbReference type="EMBL" id="JAVDUI010000001">
    <property type="protein sequence ID" value="MDR6892017.1"/>
    <property type="molecule type" value="Genomic_DNA"/>
</dbReference>
<accession>A0AAE3YGU0</accession>
<dbReference type="GO" id="GO:0046872">
    <property type="term" value="F:metal ion binding"/>
    <property type="evidence" value="ECO:0007669"/>
    <property type="project" value="UniProtKB-KW"/>
</dbReference>
<dbReference type="PANTHER" id="PTHR42988:SF2">
    <property type="entry name" value="CYCLIC NUCLEOTIDE PHOSPHODIESTERASE CBUA0032-RELATED"/>
    <property type="match status" value="1"/>
</dbReference>
<evidence type="ECO:0000256" key="3">
    <source>
        <dbReference type="ARBA" id="ARBA00023004"/>
    </source>
</evidence>
<reference evidence="6" key="1">
    <citation type="submission" date="2023-07" db="EMBL/GenBank/DDBJ databases">
        <title>Sequencing the genomes of 1000 actinobacteria strains.</title>
        <authorList>
            <person name="Klenk H.-P."/>
        </authorList>
    </citation>
    <scope>NUCLEOTIDE SEQUENCE</scope>
    <source>
        <strain evidence="6">DSM 13988</strain>
    </source>
</reference>
<keyword evidence="2" id="KW-0378">Hydrolase</keyword>
<evidence type="ECO:0000259" key="5">
    <source>
        <dbReference type="Pfam" id="PF00149"/>
    </source>
</evidence>
<dbReference type="InterPro" id="IPR004843">
    <property type="entry name" value="Calcineurin-like_PHP"/>
</dbReference>
<keyword evidence="7" id="KW-1185">Reference proteome</keyword>
<comment type="similarity">
    <text evidence="4">Belongs to the cyclic nucleotide phosphodiesterase class-III family.</text>
</comment>